<comment type="subcellular location">
    <subcellularLocation>
        <location evidence="1">Membrane</location>
        <topology evidence="1">Multi-pass membrane protein</topology>
    </subcellularLocation>
</comment>
<evidence type="ECO:0000256" key="3">
    <source>
        <dbReference type="ARBA" id="ARBA00022507"/>
    </source>
</evidence>
<dbReference type="PRINTS" id="PR00899">
    <property type="entry name" value="GPCRSTE3"/>
</dbReference>
<dbReference type="AlphaFoldDB" id="A0A067PJH2"/>
<reference evidence="12" key="1">
    <citation type="journal article" date="2014" name="Proc. Natl. Acad. Sci. U.S.A.">
        <title>Extensive sampling of basidiomycete genomes demonstrates inadequacy of the white-rot/brown-rot paradigm for wood decay fungi.</title>
        <authorList>
            <person name="Riley R."/>
            <person name="Salamov A.A."/>
            <person name="Brown D.W."/>
            <person name="Nagy L.G."/>
            <person name="Floudas D."/>
            <person name="Held B.W."/>
            <person name="Levasseur A."/>
            <person name="Lombard V."/>
            <person name="Morin E."/>
            <person name="Otillar R."/>
            <person name="Lindquist E.A."/>
            <person name="Sun H."/>
            <person name="LaButti K.M."/>
            <person name="Schmutz J."/>
            <person name="Jabbour D."/>
            <person name="Luo H."/>
            <person name="Baker S.E."/>
            <person name="Pisabarro A.G."/>
            <person name="Walton J.D."/>
            <person name="Blanchette R.A."/>
            <person name="Henrissat B."/>
            <person name="Martin F."/>
            <person name="Cullen D."/>
            <person name="Hibbett D.S."/>
            <person name="Grigoriev I.V."/>
        </authorList>
    </citation>
    <scope>NUCLEOTIDE SEQUENCE [LARGE SCALE GENOMIC DNA]</scope>
    <source>
        <strain evidence="12">MUCL 33604</strain>
    </source>
</reference>
<protein>
    <recommendedName>
        <fullName evidence="13">Fungal pheromone STE3G-protein-coupled receptor</fullName>
    </recommendedName>
</protein>
<evidence type="ECO:0000256" key="10">
    <source>
        <dbReference type="SAM" id="Phobius"/>
    </source>
</evidence>
<organism evidence="11 12">
    <name type="scientific">Jaapia argillacea MUCL 33604</name>
    <dbReference type="NCBI Taxonomy" id="933084"/>
    <lineage>
        <taxon>Eukaryota</taxon>
        <taxon>Fungi</taxon>
        <taxon>Dikarya</taxon>
        <taxon>Basidiomycota</taxon>
        <taxon>Agaricomycotina</taxon>
        <taxon>Agaricomycetes</taxon>
        <taxon>Agaricomycetidae</taxon>
        <taxon>Jaapiales</taxon>
        <taxon>Jaapiaceae</taxon>
        <taxon>Jaapia</taxon>
    </lineage>
</organism>
<feature type="transmembrane region" description="Helical" evidence="10">
    <location>
        <begin position="274"/>
        <end position="291"/>
    </location>
</feature>
<evidence type="ECO:0000256" key="1">
    <source>
        <dbReference type="ARBA" id="ARBA00004141"/>
    </source>
</evidence>
<evidence type="ECO:0000256" key="8">
    <source>
        <dbReference type="ARBA" id="ARBA00023170"/>
    </source>
</evidence>
<keyword evidence="5 10" id="KW-1133">Transmembrane helix</keyword>
<keyword evidence="9" id="KW-0807">Transducer</keyword>
<dbReference type="EMBL" id="KL197758">
    <property type="protein sequence ID" value="KDQ50616.1"/>
    <property type="molecule type" value="Genomic_DNA"/>
</dbReference>
<keyword evidence="12" id="KW-1185">Reference proteome</keyword>
<dbReference type="PANTHER" id="PTHR28097:SF1">
    <property type="entry name" value="PHEROMONE A FACTOR RECEPTOR"/>
    <property type="match status" value="1"/>
</dbReference>
<feature type="transmembrane region" description="Helical" evidence="10">
    <location>
        <begin position="157"/>
        <end position="185"/>
    </location>
</feature>
<dbReference type="GO" id="GO:0004932">
    <property type="term" value="F:mating-type factor pheromone receptor activity"/>
    <property type="evidence" value="ECO:0007669"/>
    <property type="project" value="InterPro"/>
</dbReference>
<feature type="transmembrane region" description="Helical" evidence="10">
    <location>
        <begin position="206"/>
        <end position="230"/>
    </location>
</feature>
<dbReference type="GO" id="GO:0005886">
    <property type="term" value="C:plasma membrane"/>
    <property type="evidence" value="ECO:0007669"/>
    <property type="project" value="TreeGrafter"/>
</dbReference>
<evidence type="ECO:0000313" key="11">
    <source>
        <dbReference type="EMBL" id="KDQ50616.1"/>
    </source>
</evidence>
<proteinExistence type="inferred from homology"/>
<feature type="transmembrane region" description="Helical" evidence="10">
    <location>
        <begin position="321"/>
        <end position="342"/>
    </location>
</feature>
<dbReference type="Pfam" id="PF02076">
    <property type="entry name" value="STE3"/>
    <property type="match status" value="1"/>
</dbReference>
<evidence type="ECO:0000256" key="7">
    <source>
        <dbReference type="ARBA" id="ARBA00023136"/>
    </source>
</evidence>
<feature type="transmembrane region" description="Helical" evidence="10">
    <location>
        <begin position="6"/>
        <end position="27"/>
    </location>
</feature>
<feature type="transmembrane region" description="Helical" evidence="10">
    <location>
        <begin position="39"/>
        <end position="57"/>
    </location>
</feature>
<dbReference type="InParanoid" id="A0A067PJH2"/>
<name>A0A067PJH2_9AGAM</name>
<feature type="transmembrane region" description="Helical" evidence="10">
    <location>
        <begin position="115"/>
        <end position="137"/>
    </location>
</feature>
<gene>
    <name evidence="11" type="ORF">JAAARDRAFT_141730</name>
</gene>
<comment type="similarity">
    <text evidence="2">Belongs to the G-protein coupled receptor 4 family.</text>
</comment>
<evidence type="ECO:0008006" key="13">
    <source>
        <dbReference type="Google" id="ProtNLM"/>
    </source>
</evidence>
<evidence type="ECO:0000256" key="5">
    <source>
        <dbReference type="ARBA" id="ARBA00022989"/>
    </source>
</evidence>
<keyword evidence="4 10" id="KW-0812">Transmembrane</keyword>
<dbReference type="HOGENOM" id="CLU_027592_0_1_1"/>
<dbReference type="Proteomes" id="UP000027265">
    <property type="component" value="Unassembled WGS sequence"/>
</dbReference>
<evidence type="ECO:0000256" key="9">
    <source>
        <dbReference type="ARBA" id="ARBA00023224"/>
    </source>
</evidence>
<evidence type="ECO:0000256" key="2">
    <source>
        <dbReference type="ARBA" id="ARBA00011085"/>
    </source>
</evidence>
<accession>A0A067PJH2</accession>
<keyword evidence="8" id="KW-0675">Receptor</keyword>
<dbReference type="InterPro" id="IPR001499">
    <property type="entry name" value="GPCR_STE3"/>
</dbReference>
<evidence type="ECO:0000256" key="6">
    <source>
        <dbReference type="ARBA" id="ARBA00023040"/>
    </source>
</evidence>
<keyword evidence="7 10" id="KW-0472">Membrane</keyword>
<keyword evidence="3" id="KW-0589">Pheromone response</keyword>
<sequence length="375" mass="43224">MIDQLPNQVFTAFSFLGFILVLIPLPWQLEAWNIGCCCYIFWTAAQSLMLFINSIIWHHNVVNRAPVWCDIAVRLEVASAVAYSASSLCINRRFYKILQGKQPPRPSKWNIPREVVLDLCIGVGIPCLQIPLFYVVQLDRFDIYEDYGCYVDIYVSALAYSLVIVWPLAISIISAGYCAGTIYRLTRHQINLNTLLSGHNNLTRKTYIRIMAFAGVELIGGIPLSSWVLYNALKTYGAPAWVSWSYAHSADSVVQQIPASVWKVINPNHEFDRWMTVACAYIFFAFFGMWSEKAWEHYRLYYRFVAKRCPSISFSFPRFRLVFLALAFFHPYFAIQGLHSLLHKEEMNLLSRHTLRSVEETISSSLFVPKLRLVR</sequence>
<evidence type="ECO:0000313" key="12">
    <source>
        <dbReference type="Proteomes" id="UP000027265"/>
    </source>
</evidence>
<dbReference type="GO" id="GO:0000750">
    <property type="term" value="P:pheromone-dependent signal transduction involved in conjugation with cellular fusion"/>
    <property type="evidence" value="ECO:0007669"/>
    <property type="project" value="TreeGrafter"/>
</dbReference>
<dbReference type="OrthoDB" id="2874149at2759"/>
<dbReference type="PANTHER" id="PTHR28097">
    <property type="entry name" value="PHEROMONE A FACTOR RECEPTOR"/>
    <property type="match status" value="1"/>
</dbReference>
<dbReference type="CDD" id="cd14966">
    <property type="entry name" value="7tmD_STE3"/>
    <property type="match status" value="1"/>
</dbReference>
<dbReference type="FunCoup" id="A0A067PJH2">
    <property type="interactions" value="94"/>
</dbReference>
<keyword evidence="6" id="KW-0297">G-protein coupled receptor</keyword>
<evidence type="ECO:0000256" key="4">
    <source>
        <dbReference type="ARBA" id="ARBA00022692"/>
    </source>
</evidence>